<protein>
    <submittedName>
        <fullName evidence="1">Uncharacterized protein</fullName>
    </submittedName>
</protein>
<evidence type="ECO:0000313" key="1">
    <source>
        <dbReference type="EMBL" id="KAK8884835.1"/>
    </source>
</evidence>
<organism evidence="1 2">
    <name type="scientific">Tritrichomonas musculus</name>
    <dbReference type="NCBI Taxonomy" id="1915356"/>
    <lineage>
        <taxon>Eukaryota</taxon>
        <taxon>Metamonada</taxon>
        <taxon>Parabasalia</taxon>
        <taxon>Tritrichomonadida</taxon>
        <taxon>Tritrichomonadidae</taxon>
        <taxon>Tritrichomonas</taxon>
    </lineage>
</organism>
<name>A0ABR2K138_9EUKA</name>
<reference evidence="1 2" key="1">
    <citation type="submission" date="2024-04" db="EMBL/GenBank/DDBJ databases">
        <title>Tritrichomonas musculus Genome.</title>
        <authorList>
            <person name="Alves-Ferreira E."/>
            <person name="Grigg M."/>
            <person name="Lorenzi H."/>
            <person name="Galac M."/>
        </authorList>
    </citation>
    <scope>NUCLEOTIDE SEQUENCE [LARGE SCALE GENOMIC DNA]</scope>
    <source>
        <strain evidence="1 2">EAF2021</strain>
    </source>
</reference>
<comment type="caution">
    <text evidence="1">The sequence shown here is derived from an EMBL/GenBank/DDBJ whole genome shotgun (WGS) entry which is preliminary data.</text>
</comment>
<dbReference type="Proteomes" id="UP001470230">
    <property type="component" value="Unassembled WGS sequence"/>
</dbReference>
<keyword evidence="2" id="KW-1185">Reference proteome</keyword>
<gene>
    <name evidence="1" type="ORF">M9Y10_043956</name>
</gene>
<dbReference type="EMBL" id="JAPFFF010000008">
    <property type="protein sequence ID" value="KAK8884835.1"/>
    <property type="molecule type" value="Genomic_DNA"/>
</dbReference>
<accession>A0ABR2K138</accession>
<dbReference type="InterPro" id="IPR016024">
    <property type="entry name" value="ARM-type_fold"/>
</dbReference>
<dbReference type="SUPFAM" id="SSF48371">
    <property type="entry name" value="ARM repeat"/>
    <property type="match status" value="1"/>
</dbReference>
<evidence type="ECO:0000313" key="2">
    <source>
        <dbReference type="Proteomes" id="UP001470230"/>
    </source>
</evidence>
<sequence length="854" mass="99224">MLFSIVGVQWQGFFKIITLYENNIIYFSFCSNLMLELLDVRYDQTSQIILQFGTKLIHFGIFSGNFEYFFPSFRILLKSPIFEELNDCYQIIFQVAKDSFTIFKEKPLLLQQFWARLSNFRVSFENDRSFALIAIEFLKVLNSSISDESVPLEYDSRIAEAFIYYLCSHVDVLTGEDEIQLLLNSYVKFMKYLYNNSTSSTLKEDISILMKLFYFNCSPEQLKFSVSFFVYKINKYIFSEKREAGNEQEPIQNANTINVHYLIASNLFSDILSYHPKAALPYITSHFIPLIEKLIQRALEVYDLFSTFINSSICNAIDYYAFFERILNLLFTDSYSVRLGCYDLVISFGTHMNYLSGFIFPILIQNISNIRPSEFHLYLDCLYATFNPSLTFTDENCSKLLSFFESLFQNQNEEIRFKAAIFVFKLMIMHSHIFSSLFPLSLEILNNNPEDSRIYIAFRQYIQYYGLKFIENEVHDLFLAANNYLENEERFMCVAALLKYVPETRKSEDATKFYESIVVNSDLKLGEPLNLEMISHIIFKGKYFVIFFGSIHKEIRLLNSSRKDLLHGYCKISRKMLKTIPESVNTEDIARVIDTSFNFFLTTNIVLAEKSNTNEKSSVEPNLGLDALMQDTKFIIQNSSILSEFGMMLAMMHLDKVHVVTAMFLHLSSNGDYEILIDAMIFFEKVLINGQASEEELAALIQFSAAALQNIRVDIHLNQLFNMISVIPPEIVISSIWGDLVDFFMNNQQSQKELQCSFSSLSAIICKYMSQYTNLFLPQVVNQCFPNFPPLERKKSMMFLEGIISFATNDFPPDIKENANSCILNYLSWNTNRTKFYKITDEMDAFIVSNFSNK</sequence>
<proteinExistence type="predicted"/>